<accession>A0A0K8SH75</accession>
<proteinExistence type="predicted"/>
<protein>
    <submittedName>
        <fullName evidence="2">Uncharacterized protein</fullName>
    </submittedName>
</protein>
<evidence type="ECO:0000256" key="1">
    <source>
        <dbReference type="SAM" id="MobiDB-lite"/>
    </source>
</evidence>
<dbReference type="AlphaFoldDB" id="A0A0K8SH75"/>
<organism evidence="2">
    <name type="scientific">Lygus hesperus</name>
    <name type="common">Western plant bug</name>
    <dbReference type="NCBI Taxonomy" id="30085"/>
    <lineage>
        <taxon>Eukaryota</taxon>
        <taxon>Metazoa</taxon>
        <taxon>Ecdysozoa</taxon>
        <taxon>Arthropoda</taxon>
        <taxon>Hexapoda</taxon>
        <taxon>Insecta</taxon>
        <taxon>Pterygota</taxon>
        <taxon>Neoptera</taxon>
        <taxon>Paraneoptera</taxon>
        <taxon>Hemiptera</taxon>
        <taxon>Heteroptera</taxon>
        <taxon>Panheteroptera</taxon>
        <taxon>Cimicomorpha</taxon>
        <taxon>Miridae</taxon>
        <taxon>Mirini</taxon>
        <taxon>Lygus</taxon>
    </lineage>
</organism>
<dbReference type="EMBL" id="GBRD01013195">
    <property type="protein sequence ID" value="JAG52631.1"/>
    <property type="molecule type" value="Transcribed_RNA"/>
</dbReference>
<evidence type="ECO:0000313" key="2">
    <source>
        <dbReference type="EMBL" id="JAG52631.1"/>
    </source>
</evidence>
<sequence length="104" mass="11185">PSLRGRSTPPETSTSPTPTAPRKTNWEVIEHFTGPNGQGGSQRLRSASLIASHNADSILEEDEDGSGAQDSLLLADESSKPRVVLASKAHGRGRQTAWTKLIRR</sequence>
<reference evidence="2" key="1">
    <citation type="submission" date="2014-09" db="EMBL/GenBank/DDBJ databases">
        <authorList>
            <person name="Magalhaes I.L.F."/>
            <person name="Oliveira U."/>
            <person name="Santos F.R."/>
            <person name="Vidigal T.H.D.A."/>
            <person name="Brescovit A.D."/>
            <person name="Santos A.J."/>
        </authorList>
    </citation>
    <scope>NUCLEOTIDE SEQUENCE</scope>
</reference>
<name>A0A0K8SH75_LYGHE</name>
<feature type="non-terminal residue" evidence="2">
    <location>
        <position position="1"/>
    </location>
</feature>
<feature type="non-terminal residue" evidence="2">
    <location>
        <position position="104"/>
    </location>
</feature>
<feature type="compositionally biased region" description="Low complexity" evidence="1">
    <location>
        <begin position="7"/>
        <end position="21"/>
    </location>
</feature>
<feature type="region of interest" description="Disordered" evidence="1">
    <location>
        <begin position="1"/>
        <end position="25"/>
    </location>
</feature>